<organism evidence="8 9">
    <name type="scientific">Tomitella cavernea</name>
    <dbReference type="NCBI Taxonomy" id="1387982"/>
    <lineage>
        <taxon>Bacteria</taxon>
        <taxon>Bacillati</taxon>
        <taxon>Actinomycetota</taxon>
        <taxon>Actinomycetes</taxon>
        <taxon>Mycobacteriales</taxon>
        <taxon>Tomitella</taxon>
    </lineage>
</organism>
<comment type="catalytic activity">
    <reaction evidence="7">
        <text>a 2'-deoxycytidine in DNA + S-adenosyl-L-methionine = a 5-methyl-2'-deoxycytidine in DNA + S-adenosyl-L-homocysteine + H(+)</text>
        <dbReference type="Rhea" id="RHEA:13681"/>
        <dbReference type="Rhea" id="RHEA-COMP:11369"/>
        <dbReference type="Rhea" id="RHEA-COMP:11370"/>
        <dbReference type="ChEBI" id="CHEBI:15378"/>
        <dbReference type="ChEBI" id="CHEBI:57856"/>
        <dbReference type="ChEBI" id="CHEBI:59789"/>
        <dbReference type="ChEBI" id="CHEBI:85452"/>
        <dbReference type="ChEBI" id="CHEBI:85454"/>
        <dbReference type="EC" id="2.1.1.37"/>
    </reaction>
</comment>
<dbReference type="PANTHER" id="PTHR10629:SF52">
    <property type="entry name" value="DNA (CYTOSINE-5)-METHYLTRANSFERASE 1"/>
    <property type="match status" value="1"/>
</dbReference>
<evidence type="ECO:0000256" key="7">
    <source>
        <dbReference type="RuleBase" id="RU000417"/>
    </source>
</evidence>
<evidence type="ECO:0000313" key="8">
    <source>
        <dbReference type="EMBL" id="GAA4805036.1"/>
    </source>
</evidence>
<accession>A0ABP9C4W0</accession>
<sequence length="427" mass="46911">MTARTSNSRTERTYTVVEVCAGAGGQALGLEKAGFEHQLAIELDETAATTLKLNRPGWDIRVGDVADKSVWDPAEFEGVSLLAGGVPCPPFSIAGRQLGASDERDLFSWAIEQVAIVRPRALMLENVRGLSQPRFIAYRQRVLNRLRELGYEPFWKLLHAAEHGVAQLRPRFVLVALKPEDAEYFTWPEASEAKKTVGETLKDLMSADGWPYADEWAAMASDIAPTLVGGSKKHGGADLGPTRAKAAWLQLGVDGKGIANEAPGPQSPHPAEVPPRLTIEMVRRLQGWNDDEWSFTGKKTSQYRQIGNAFPPPVANAVGEAIIRAFNHVSVNQTYAAQLAQAADDPLFSLLNDNPGGTPERLIYEGIPTLTPSKLAKRISALSHDFEIRQTRVSGETFYHLGGFRGFTGQEDHFRHEYMAENRSKVS</sequence>
<keyword evidence="2 5" id="KW-0808">Transferase</keyword>
<comment type="similarity">
    <text evidence="5 6">Belongs to the class I-like SAM-binding methyltransferase superfamily. C5-methyltransferase family.</text>
</comment>
<evidence type="ECO:0000313" key="9">
    <source>
        <dbReference type="Proteomes" id="UP001500839"/>
    </source>
</evidence>
<evidence type="ECO:0000256" key="2">
    <source>
        <dbReference type="ARBA" id="ARBA00022679"/>
    </source>
</evidence>
<name>A0ABP9C4W0_9ACTN</name>
<dbReference type="EMBL" id="BAABKQ010000001">
    <property type="protein sequence ID" value="GAA4805036.1"/>
    <property type="molecule type" value="Genomic_DNA"/>
</dbReference>
<evidence type="ECO:0000256" key="6">
    <source>
        <dbReference type="RuleBase" id="RU000416"/>
    </source>
</evidence>
<dbReference type="InterPro" id="IPR018117">
    <property type="entry name" value="C5_DNA_meth_AS"/>
</dbReference>
<evidence type="ECO:0000256" key="3">
    <source>
        <dbReference type="ARBA" id="ARBA00022691"/>
    </source>
</evidence>
<keyword evidence="9" id="KW-1185">Reference proteome</keyword>
<evidence type="ECO:0000256" key="1">
    <source>
        <dbReference type="ARBA" id="ARBA00022603"/>
    </source>
</evidence>
<dbReference type="NCBIfam" id="TIGR00675">
    <property type="entry name" value="dcm"/>
    <property type="match status" value="1"/>
</dbReference>
<proteinExistence type="inferred from homology"/>
<evidence type="ECO:0000256" key="5">
    <source>
        <dbReference type="PROSITE-ProRule" id="PRU01016"/>
    </source>
</evidence>
<evidence type="ECO:0000256" key="4">
    <source>
        <dbReference type="ARBA" id="ARBA00022747"/>
    </source>
</evidence>
<keyword evidence="3 5" id="KW-0949">S-adenosyl-L-methionine</keyword>
<keyword evidence="4" id="KW-0680">Restriction system</keyword>
<protein>
    <recommendedName>
        <fullName evidence="7">Cytosine-specific methyltransferase</fullName>
        <ecNumber evidence="7">2.1.1.37</ecNumber>
    </recommendedName>
</protein>
<dbReference type="PROSITE" id="PS00094">
    <property type="entry name" value="C5_MTASE_1"/>
    <property type="match status" value="1"/>
</dbReference>
<gene>
    <name evidence="8" type="primary">dcm</name>
    <name evidence="8" type="ORF">GCM10023353_04660</name>
</gene>
<dbReference type="InterPro" id="IPR001525">
    <property type="entry name" value="C5_MeTfrase"/>
</dbReference>
<dbReference type="PROSITE" id="PS00095">
    <property type="entry name" value="C5_MTASE_2"/>
    <property type="match status" value="1"/>
</dbReference>
<keyword evidence="1 5" id="KW-0489">Methyltransferase</keyword>
<dbReference type="PANTHER" id="PTHR10629">
    <property type="entry name" value="CYTOSINE-SPECIFIC METHYLTRANSFERASE"/>
    <property type="match status" value="1"/>
</dbReference>
<dbReference type="Gene3D" id="3.90.120.10">
    <property type="entry name" value="DNA Methylase, subunit A, domain 2"/>
    <property type="match status" value="1"/>
</dbReference>
<feature type="active site" evidence="5">
    <location>
        <position position="88"/>
    </location>
</feature>
<dbReference type="Pfam" id="PF00145">
    <property type="entry name" value="DNA_methylase"/>
    <property type="match status" value="1"/>
</dbReference>
<reference evidence="9" key="1">
    <citation type="journal article" date="2019" name="Int. J. Syst. Evol. Microbiol.">
        <title>The Global Catalogue of Microorganisms (GCM) 10K type strain sequencing project: providing services to taxonomists for standard genome sequencing and annotation.</title>
        <authorList>
            <consortium name="The Broad Institute Genomics Platform"/>
            <consortium name="The Broad Institute Genome Sequencing Center for Infectious Disease"/>
            <person name="Wu L."/>
            <person name="Ma J."/>
        </authorList>
    </citation>
    <scope>NUCLEOTIDE SEQUENCE [LARGE SCALE GENOMIC DNA]</scope>
    <source>
        <strain evidence="9">JCM 18542</strain>
    </source>
</reference>
<comment type="caution">
    <text evidence="8">The sequence shown here is derived from an EMBL/GenBank/DDBJ whole genome shotgun (WGS) entry which is preliminary data.</text>
</comment>
<dbReference type="PRINTS" id="PR00105">
    <property type="entry name" value="C5METTRFRASE"/>
</dbReference>
<dbReference type="SUPFAM" id="SSF53335">
    <property type="entry name" value="S-adenosyl-L-methionine-dependent methyltransferases"/>
    <property type="match status" value="1"/>
</dbReference>
<dbReference type="InterPro" id="IPR029063">
    <property type="entry name" value="SAM-dependent_MTases_sf"/>
</dbReference>
<dbReference type="InterPro" id="IPR031303">
    <property type="entry name" value="C5_meth_CS"/>
</dbReference>
<dbReference type="Proteomes" id="UP001500839">
    <property type="component" value="Unassembled WGS sequence"/>
</dbReference>
<dbReference type="PROSITE" id="PS51679">
    <property type="entry name" value="SAM_MT_C5"/>
    <property type="match status" value="1"/>
</dbReference>
<dbReference type="RefSeq" id="WP_200171112.1">
    <property type="nucleotide sequence ID" value="NZ_BAABKQ010000001.1"/>
</dbReference>
<dbReference type="Gene3D" id="3.40.50.150">
    <property type="entry name" value="Vaccinia Virus protein VP39"/>
    <property type="match status" value="1"/>
</dbReference>
<dbReference type="InterPro" id="IPR050390">
    <property type="entry name" value="C5-Methyltransferase"/>
</dbReference>
<dbReference type="EC" id="2.1.1.37" evidence="7"/>